<gene>
    <name evidence="1" type="ORF">CLV56_1265</name>
</gene>
<reference evidence="1 2" key="1">
    <citation type="submission" date="2017-11" db="EMBL/GenBank/DDBJ databases">
        <title>Genomic Encyclopedia of Archaeal and Bacterial Type Strains, Phase II (KMG-II): From Individual Species to Whole Genera.</title>
        <authorList>
            <person name="Goeker M."/>
        </authorList>
    </citation>
    <scope>NUCLEOTIDE SEQUENCE [LARGE SCALE GENOMIC DNA]</scope>
    <source>
        <strain evidence="1 2">DSM 27763</strain>
    </source>
</reference>
<name>A0A2M9BGH2_9ACTN</name>
<proteinExistence type="predicted"/>
<accession>A0A2M9BGH2</accession>
<evidence type="ECO:0000313" key="2">
    <source>
        <dbReference type="Proteomes" id="UP000230842"/>
    </source>
</evidence>
<dbReference type="AlphaFoldDB" id="A0A2M9BGH2"/>
<organism evidence="1 2">
    <name type="scientific">Mumia flava</name>
    <dbReference type="NCBI Taxonomy" id="1348852"/>
    <lineage>
        <taxon>Bacteria</taxon>
        <taxon>Bacillati</taxon>
        <taxon>Actinomycetota</taxon>
        <taxon>Actinomycetes</taxon>
        <taxon>Propionibacteriales</taxon>
        <taxon>Nocardioidaceae</taxon>
        <taxon>Mumia</taxon>
    </lineage>
</organism>
<comment type="caution">
    <text evidence="1">The sequence shown here is derived from an EMBL/GenBank/DDBJ whole genome shotgun (WGS) entry which is preliminary data.</text>
</comment>
<evidence type="ECO:0000313" key="1">
    <source>
        <dbReference type="EMBL" id="PJJ57045.1"/>
    </source>
</evidence>
<dbReference type="EMBL" id="PGEZ01000001">
    <property type="protein sequence ID" value="PJJ57045.1"/>
    <property type="molecule type" value="Genomic_DNA"/>
</dbReference>
<protein>
    <submittedName>
        <fullName evidence="1">Uncharacterized protein</fullName>
    </submittedName>
</protein>
<keyword evidence="2" id="KW-1185">Reference proteome</keyword>
<dbReference type="Proteomes" id="UP000230842">
    <property type="component" value="Unassembled WGS sequence"/>
</dbReference>
<sequence length="53" mass="5431">MKIFHRKSAWERAMKKVPGGAAIKGGALTVAGIVGLSAASAAVSALRDKQAPR</sequence>
<dbReference type="RefSeq" id="WP_157805084.1">
    <property type="nucleotide sequence ID" value="NZ_PGEZ01000001.1"/>
</dbReference>